<name>A0AAD7IG02_9AGAR</name>
<gene>
    <name evidence="1" type="ORF">B0H16DRAFT_1563603</name>
</gene>
<evidence type="ECO:0000313" key="1">
    <source>
        <dbReference type="EMBL" id="KAJ7742260.1"/>
    </source>
</evidence>
<organism evidence="1 2">
    <name type="scientific">Mycena metata</name>
    <dbReference type="NCBI Taxonomy" id="1033252"/>
    <lineage>
        <taxon>Eukaryota</taxon>
        <taxon>Fungi</taxon>
        <taxon>Dikarya</taxon>
        <taxon>Basidiomycota</taxon>
        <taxon>Agaricomycotina</taxon>
        <taxon>Agaricomycetes</taxon>
        <taxon>Agaricomycetidae</taxon>
        <taxon>Agaricales</taxon>
        <taxon>Marasmiineae</taxon>
        <taxon>Mycenaceae</taxon>
        <taxon>Mycena</taxon>
    </lineage>
</organism>
<comment type="caution">
    <text evidence="1">The sequence shown here is derived from an EMBL/GenBank/DDBJ whole genome shotgun (WGS) entry which is preliminary data.</text>
</comment>
<proteinExistence type="predicted"/>
<feature type="non-terminal residue" evidence="1">
    <location>
        <position position="157"/>
    </location>
</feature>
<dbReference type="EMBL" id="JARKIB010000095">
    <property type="protein sequence ID" value="KAJ7742260.1"/>
    <property type="molecule type" value="Genomic_DNA"/>
</dbReference>
<evidence type="ECO:0000313" key="2">
    <source>
        <dbReference type="Proteomes" id="UP001215598"/>
    </source>
</evidence>
<reference evidence="1" key="1">
    <citation type="submission" date="2023-03" db="EMBL/GenBank/DDBJ databases">
        <title>Massive genome expansion in bonnet fungi (Mycena s.s.) driven by repeated elements and novel gene families across ecological guilds.</title>
        <authorList>
            <consortium name="Lawrence Berkeley National Laboratory"/>
            <person name="Harder C.B."/>
            <person name="Miyauchi S."/>
            <person name="Viragh M."/>
            <person name="Kuo A."/>
            <person name="Thoen E."/>
            <person name="Andreopoulos B."/>
            <person name="Lu D."/>
            <person name="Skrede I."/>
            <person name="Drula E."/>
            <person name="Henrissat B."/>
            <person name="Morin E."/>
            <person name="Kohler A."/>
            <person name="Barry K."/>
            <person name="LaButti K."/>
            <person name="Morin E."/>
            <person name="Salamov A."/>
            <person name="Lipzen A."/>
            <person name="Mereny Z."/>
            <person name="Hegedus B."/>
            <person name="Baldrian P."/>
            <person name="Stursova M."/>
            <person name="Weitz H."/>
            <person name="Taylor A."/>
            <person name="Grigoriev I.V."/>
            <person name="Nagy L.G."/>
            <person name="Martin F."/>
            <person name="Kauserud H."/>
        </authorList>
    </citation>
    <scope>NUCLEOTIDE SEQUENCE</scope>
    <source>
        <strain evidence="1">CBHHK182m</strain>
    </source>
</reference>
<dbReference type="AlphaFoldDB" id="A0AAD7IG02"/>
<accession>A0AAD7IG02</accession>
<keyword evidence="2" id="KW-1185">Reference proteome</keyword>
<protein>
    <submittedName>
        <fullName evidence="1">Uncharacterized protein</fullName>
    </submittedName>
</protein>
<sequence length="157" mass="17690">PTHGASRAPILPRAILQPATLRDAPSLLHLAEHCPKLQILEMMVDASTVPPIERSADRARVLQDALSEWTIGLSLLASPLQFARFLSAIFPELEDNNYEAEHSDDEDGNEEAWSMWRCSSRNVVRFDRRSDFGGGKATRGVARNRWRFEIQTCYGRA</sequence>
<dbReference type="Proteomes" id="UP001215598">
    <property type="component" value="Unassembled WGS sequence"/>
</dbReference>